<evidence type="ECO:0000256" key="5">
    <source>
        <dbReference type="ARBA" id="ARBA00038052"/>
    </source>
</evidence>
<dbReference type="CDD" id="cd11282">
    <property type="entry name" value="ADF_coactosin_like"/>
    <property type="match status" value="1"/>
</dbReference>
<organism evidence="7 8">
    <name type="scientific">Hirsutella minnesotensis 3608</name>
    <dbReference type="NCBI Taxonomy" id="1043627"/>
    <lineage>
        <taxon>Eukaryota</taxon>
        <taxon>Fungi</taxon>
        <taxon>Dikarya</taxon>
        <taxon>Ascomycota</taxon>
        <taxon>Pezizomycotina</taxon>
        <taxon>Sordariomycetes</taxon>
        <taxon>Hypocreomycetidae</taxon>
        <taxon>Hypocreales</taxon>
        <taxon>Ophiocordycipitaceae</taxon>
        <taxon>Hirsutella</taxon>
    </lineage>
</organism>
<dbReference type="PANTHER" id="PTHR10829:SF56">
    <property type="entry name" value="ADF-H DOMAIN-CONTAINING PROTEIN"/>
    <property type="match status" value="1"/>
</dbReference>
<dbReference type="GO" id="GO:0030427">
    <property type="term" value="C:site of polarized growth"/>
    <property type="evidence" value="ECO:0007669"/>
    <property type="project" value="TreeGrafter"/>
</dbReference>
<dbReference type="InterPro" id="IPR029006">
    <property type="entry name" value="ADF-H/Gelsolin-like_dom_sf"/>
</dbReference>
<comment type="similarity">
    <text evidence="5">Belongs to the actin-binding proteins ADF family. Coactosin subfamily.</text>
</comment>
<keyword evidence="3" id="KW-0009">Actin-binding</keyword>
<dbReference type="SUPFAM" id="SSF55753">
    <property type="entry name" value="Actin depolymerizing proteins"/>
    <property type="match status" value="1"/>
</dbReference>
<dbReference type="GO" id="GO:0005884">
    <property type="term" value="C:actin filament"/>
    <property type="evidence" value="ECO:0007669"/>
    <property type="project" value="TreeGrafter"/>
</dbReference>
<proteinExistence type="inferred from homology"/>
<reference evidence="7 8" key="1">
    <citation type="journal article" date="2014" name="Genome Biol. Evol.">
        <title>Comparative genomics and transcriptomics analyses reveal divergent lifestyle features of nematode endoparasitic fungus Hirsutella minnesotensis.</title>
        <authorList>
            <person name="Lai Y."/>
            <person name="Liu K."/>
            <person name="Zhang X."/>
            <person name="Zhang X."/>
            <person name="Li K."/>
            <person name="Wang N."/>
            <person name="Shu C."/>
            <person name="Wu Y."/>
            <person name="Wang C."/>
            <person name="Bushley K.E."/>
            <person name="Xiang M."/>
            <person name="Liu X."/>
        </authorList>
    </citation>
    <scope>NUCLEOTIDE SEQUENCE [LARGE SCALE GENOMIC DNA]</scope>
    <source>
        <strain evidence="7 8">3608</strain>
    </source>
</reference>
<evidence type="ECO:0000256" key="1">
    <source>
        <dbReference type="ARBA" id="ARBA00004245"/>
    </source>
</evidence>
<dbReference type="EMBL" id="KQ030511">
    <property type="protein sequence ID" value="KJZ76399.1"/>
    <property type="molecule type" value="Genomic_DNA"/>
</dbReference>
<accession>A0A0F8A637</accession>
<comment type="subcellular location">
    <subcellularLocation>
        <location evidence="1">Cytoplasm</location>
        <location evidence="1">Cytoskeleton</location>
    </subcellularLocation>
</comment>
<feature type="domain" description="ADF-H" evidence="6">
    <location>
        <begin position="1"/>
        <end position="134"/>
    </location>
</feature>
<dbReference type="Pfam" id="PF00241">
    <property type="entry name" value="Cofilin_ADF"/>
    <property type="match status" value="1"/>
</dbReference>
<keyword evidence="8" id="KW-1185">Reference proteome</keyword>
<dbReference type="Proteomes" id="UP000054481">
    <property type="component" value="Unassembled WGS sequence"/>
</dbReference>
<dbReference type="OrthoDB" id="20822at2759"/>
<dbReference type="FunFam" id="3.40.20.10:FF:000018">
    <property type="entry name" value="Coactosin-like 1"/>
    <property type="match status" value="1"/>
</dbReference>
<dbReference type="GO" id="GO:0030833">
    <property type="term" value="P:regulation of actin filament polymerization"/>
    <property type="evidence" value="ECO:0007669"/>
    <property type="project" value="TreeGrafter"/>
</dbReference>
<dbReference type="AlphaFoldDB" id="A0A0F8A637"/>
<name>A0A0F8A637_9HYPO</name>
<dbReference type="GO" id="GO:0030864">
    <property type="term" value="C:cortical actin cytoskeleton"/>
    <property type="evidence" value="ECO:0007669"/>
    <property type="project" value="TreeGrafter"/>
</dbReference>
<dbReference type="PROSITE" id="PS51263">
    <property type="entry name" value="ADF_H"/>
    <property type="match status" value="1"/>
</dbReference>
<sequence length="146" mass="15717">MSGLDAPEIVAAYEAVRSDKDATNWLLISYSAPTGNKLSLSKTGSGGLKELAESLDDSDVQYGYVRVQYANDAESTRVKFAVVVWIGEGTKVMRKARVSVESGDVKRHLSHHSIALTTSDRAELDEKDIVARLRAVGGADYNGGRG</sequence>
<evidence type="ECO:0000259" key="6">
    <source>
        <dbReference type="PROSITE" id="PS51263"/>
    </source>
</evidence>
<dbReference type="SMART" id="SM00102">
    <property type="entry name" value="ADF"/>
    <property type="match status" value="1"/>
</dbReference>
<dbReference type="InterPro" id="IPR002108">
    <property type="entry name" value="ADF-H"/>
</dbReference>
<gene>
    <name evidence="7" type="ORF">HIM_04128</name>
</gene>
<evidence type="ECO:0000256" key="4">
    <source>
        <dbReference type="ARBA" id="ARBA00023212"/>
    </source>
</evidence>
<evidence type="ECO:0000313" key="7">
    <source>
        <dbReference type="EMBL" id="KJZ76399.1"/>
    </source>
</evidence>
<evidence type="ECO:0000256" key="2">
    <source>
        <dbReference type="ARBA" id="ARBA00022490"/>
    </source>
</evidence>
<evidence type="ECO:0000256" key="3">
    <source>
        <dbReference type="ARBA" id="ARBA00023203"/>
    </source>
</evidence>
<keyword evidence="4" id="KW-0206">Cytoskeleton</keyword>
<dbReference type="Gene3D" id="3.40.20.10">
    <property type="entry name" value="Severin"/>
    <property type="match status" value="1"/>
</dbReference>
<dbReference type="GO" id="GO:0051015">
    <property type="term" value="F:actin filament binding"/>
    <property type="evidence" value="ECO:0007669"/>
    <property type="project" value="TreeGrafter"/>
</dbReference>
<evidence type="ECO:0000313" key="8">
    <source>
        <dbReference type="Proteomes" id="UP000054481"/>
    </source>
</evidence>
<protein>
    <recommendedName>
        <fullName evidence="6">ADF-H domain-containing protein</fullName>
    </recommendedName>
</protein>
<keyword evidence="2" id="KW-0963">Cytoplasm</keyword>
<dbReference type="PANTHER" id="PTHR10829">
    <property type="entry name" value="CORTACTIN AND DREBRIN"/>
    <property type="match status" value="1"/>
</dbReference>